<comment type="subcellular location">
    <subcellularLocation>
        <location evidence="1">Membrane</location>
        <topology evidence="1">Multi-pass membrane protein</topology>
    </subcellularLocation>
</comment>
<feature type="transmembrane region" description="Helical" evidence="6">
    <location>
        <begin position="104"/>
        <end position="125"/>
    </location>
</feature>
<feature type="transmembrane region" description="Helical" evidence="6">
    <location>
        <begin position="347"/>
        <end position="364"/>
    </location>
</feature>
<dbReference type="PANTHER" id="PTHR11132">
    <property type="entry name" value="SOLUTE CARRIER FAMILY 35"/>
    <property type="match status" value="1"/>
</dbReference>
<evidence type="ECO:0000256" key="1">
    <source>
        <dbReference type="ARBA" id="ARBA00004141"/>
    </source>
</evidence>
<dbReference type="GO" id="GO:0016020">
    <property type="term" value="C:membrane"/>
    <property type="evidence" value="ECO:0007669"/>
    <property type="project" value="UniProtKB-SubCell"/>
</dbReference>
<evidence type="ECO:0000256" key="4">
    <source>
        <dbReference type="ARBA" id="ARBA00023136"/>
    </source>
</evidence>
<dbReference type="InterPro" id="IPR004853">
    <property type="entry name" value="Sugar_P_trans_dom"/>
</dbReference>
<feature type="transmembrane region" description="Helical" evidence="6">
    <location>
        <begin position="145"/>
        <end position="163"/>
    </location>
</feature>
<dbReference type="Pfam" id="PF03151">
    <property type="entry name" value="TPT"/>
    <property type="match status" value="1"/>
</dbReference>
<reference evidence="8 9" key="1">
    <citation type="submission" date="2024-10" db="EMBL/GenBank/DDBJ databases">
        <title>Updated reference genomes for cyclostephanoid diatoms.</title>
        <authorList>
            <person name="Roberts W.R."/>
            <person name="Alverson A.J."/>
        </authorList>
    </citation>
    <scope>NUCLEOTIDE SEQUENCE [LARGE SCALE GENOMIC DNA]</scope>
    <source>
        <strain evidence="8 9">AJA010-31</strain>
    </source>
</reference>
<dbReference type="EMBL" id="JALLPJ020000612">
    <property type="protein sequence ID" value="KAL3787387.1"/>
    <property type="molecule type" value="Genomic_DNA"/>
</dbReference>
<evidence type="ECO:0000256" key="5">
    <source>
        <dbReference type="SAM" id="MobiDB-lite"/>
    </source>
</evidence>
<comment type="caution">
    <text evidence="8">The sequence shown here is derived from an EMBL/GenBank/DDBJ whole genome shotgun (WGS) entry which is preliminary data.</text>
</comment>
<evidence type="ECO:0000313" key="8">
    <source>
        <dbReference type="EMBL" id="KAL3787387.1"/>
    </source>
</evidence>
<feature type="transmembrane region" description="Helical" evidence="6">
    <location>
        <begin position="184"/>
        <end position="208"/>
    </location>
</feature>
<protein>
    <recommendedName>
        <fullName evidence="7">Sugar phosphate transporter domain-containing protein</fullName>
    </recommendedName>
</protein>
<feature type="domain" description="Sugar phosphate transporter" evidence="7">
    <location>
        <begin position="104"/>
        <end position="359"/>
    </location>
</feature>
<feature type="transmembrane region" description="Helical" evidence="6">
    <location>
        <begin position="323"/>
        <end position="341"/>
    </location>
</feature>
<dbReference type="Proteomes" id="UP001530400">
    <property type="component" value="Unassembled WGS sequence"/>
</dbReference>
<feature type="transmembrane region" description="Helical" evidence="6">
    <location>
        <begin position="220"/>
        <end position="238"/>
    </location>
</feature>
<feature type="transmembrane region" description="Helical" evidence="6">
    <location>
        <begin position="250"/>
        <end position="269"/>
    </location>
</feature>
<gene>
    <name evidence="8" type="ORF">ACHAWO_000363</name>
</gene>
<evidence type="ECO:0000259" key="7">
    <source>
        <dbReference type="Pfam" id="PF03151"/>
    </source>
</evidence>
<keyword evidence="2 6" id="KW-0812">Transmembrane</keyword>
<keyword evidence="9" id="KW-1185">Reference proteome</keyword>
<dbReference type="AlphaFoldDB" id="A0ABD3PHF6"/>
<name>A0ABD3PHF6_9STRA</name>
<feature type="transmembrane region" description="Helical" evidence="6">
    <location>
        <begin position="289"/>
        <end position="311"/>
    </location>
</feature>
<sequence length="373" mass="40483">MSIGSMASEGMTVRSPSHAKSPRQSEMEDVEIGSSRGRLLKAKESDIFEVTTSVGENNNSREAESGSAMKSIIASTMYSGCSVGMVLVNKSLASSYNHLINGDLNILLVVFQAVAAVLCVEFSKYMGWVDYPPFCLRTAKSWSPVNLLFCGMLFTGMASLEHNSVPMVTVFKNITNIMTTFGDCILYGAKIELLVVAAFGIMLAGAVMAARNDAEVTQLGLFWMLANCVCTSGYVLYLKYATKSVKLSKFGMVFYNNVLCTLFLFPVTLMNGEFGTFLSTKALHTVDYAAKNAFAGFVGFFLNFASLNCVAQTGPTTYAMIGSLNKVPIAIFGYFIFDSVISEETWTFISISLLGGVLYTIAKLREGKKKSGK</sequence>
<keyword evidence="3 6" id="KW-1133">Transmembrane helix</keyword>
<evidence type="ECO:0000313" key="9">
    <source>
        <dbReference type="Proteomes" id="UP001530400"/>
    </source>
</evidence>
<feature type="region of interest" description="Disordered" evidence="5">
    <location>
        <begin position="1"/>
        <end position="37"/>
    </location>
</feature>
<proteinExistence type="predicted"/>
<dbReference type="InterPro" id="IPR050186">
    <property type="entry name" value="TPT_transporter"/>
</dbReference>
<organism evidence="8 9">
    <name type="scientific">Cyclotella atomus</name>
    <dbReference type="NCBI Taxonomy" id="382360"/>
    <lineage>
        <taxon>Eukaryota</taxon>
        <taxon>Sar</taxon>
        <taxon>Stramenopiles</taxon>
        <taxon>Ochrophyta</taxon>
        <taxon>Bacillariophyta</taxon>
        <taxon>Coscinodiscophyceae</taxon>
        <taxon>Thalassiosirophycidae</taxon>
        <taxon>Stephanodiscales</taxon>
        <taxon>Stephanodiscaceae</taxon>
        <taxon>Cyclotella</taxon>
    </lineage>
</organism>
<keyword evidence="4 6" id="KW-0472">Membrane</keyword>
<evidence type="ECO:0000256" key="3">
    <source>
        <dbReference type="ARBA" id="ARBA00022989"/>
    </source>
</evidence>
<evidence type="ECO:0000256" key="6">
    <source>
        <dbReference type="SAM" id="Phobius"/>
    </source>
</evidence>
<evidence type="ECO:0000256" key="2">
    <source>
        <dbReference type="ARBA" id="ARBA00022692"/>
    </source>
</evidence>
<accession>A0ABD3PHF6</accession>